<dbReference type="Proteomes" id="UP000002385">
    <property type="component" value="Chromosome"/>
</dbReference>
<dbReference type="KEGG" id="mch:Mchl_4252"/>
<dbReference type="EMBL" id="CP001298">
    <property type="protein sequence ID" value="ACK85028.1"/>
    <property type="molecule type" value="Genomic_DNA"/>
</dbReference>
<reference evidence="3" key="1">
    <citation type="submission" date="2008-12" db="EMBL/GenBank/DDBJ databases">
        <title>Complete sequence of chromosome of Methylobacterium chloromethanicum CM4.</title>
        <authorList>
            <consortium name="US DOE Joint Genome Institute"/>
            <person name="Lucas S."/>
            <person name="Copeland A."/>
            <person name="Lapidus A."/>
            <person name="Glavina del Rio T."/>
            <person name="Dalin E."/>
            <person name="Tice H."/>
            <person name="Bruce D."/>
            <person name="Goodwin L."/>
            <person name="Pitluck S."/>
            <person name="Chertkov O."/>
            <person name="Brettin T."/>
            <person name="Detter J.C."/>
            <person name="Han C."/>
            <person name="Larimer F."/>
            <person name="Land M."/>
            <person name="Hauser L."/>
            <person name="Kyrpides N."/>
            <person name="Mikhailova N."/>
            <person name="Marx C."/>
            <person name="Richardson P."/>
        </authorList>
    </citation>
    <scope>NUCLEOTIDE SEQUENCE [LARGE SCALE GENOMIC DNA]</scope>
    <source>
        <strain evidence="3">CM4 / NCIMB 13688</strain>
    </source>
</reference>
<name>B7L1A6_METC4</name>
<feature type="region of interest" description="Disordered" evidence="1">
    <location>
        <begin position="113"/>
        <end position="132"/>
    </location>
</feature>
<dbReference type="HOGENOM" id="CLU_157903_0_0_5"/>
<gene>
    <name evidence="2" type="ordered locus">Mchl_4252</name>
</gene>
<evidence type="ECO:0000256" key="1">
    <source>
        <dbReference type="SAM" id="MobiDB-lite"/>
    </source>
</evidence>
<accession>B7L1A6</accession>
<dbReference type="AlphaFoldDB" id="B7L1A6"/>
<proteinExistence type="predicted"/>
<evidence type="ECO:0000313" key="2">
    <source>
        <dbReference type="EMBL" id="ACK85028.1"/>
    </source>
</evidence>
<feature type="compositionally biased region" description="Polar residues" evidence="1">
    <location>
        <begin position="113"/>
        <end position="123"/>
    </location>
</feature>
<organism evidence="2 3">
    <name type="scientific">Methylorubrum extorquens (strain CM4 / NCIMB 13688)</name>
    <name type="common">Methylobacterium extorquens</name>
    <dbReference type="NCBI Taxonomy" id="440085"/>
    <lineage>
        <taxon>Bacteria</taxon>
        <taxon>Pseudomonadati</taxon>
        <taxon>Pseudomonadota</taxon>
        <taxon>Alphaproteobacteria</taxon>
        <taxon>Hyphomicrobiales</taxon>
        <taxon>Methylobacteriaceae</taxon>
        <taxon>Methylorubrum</taxon>
    </lineage>
</organism>
<reference evidence="2 3" key="2">
    <citation type="journal article" date="2012" name="J. Bacteriol.">
        <title>Complete genome sequences of six strains of the genus Methylobacterium.</title>
        <authorList>
            <person name="Marx C.J."/>
            <person name="Bringel F."/>
            <person name="Chistoserdova L."/>
            <person name="Moulin L."/>
            <person name="Farhan Ul Haque M."/>
            <person name="Fleischman D.E."/>
            <person name="Gruffaz C."/>
            <person name="Jourand P."/>
            <person name="Knief C."/>
            <person name="Lee M.C."/>
            <person name="Muller E.E."/>
            <person name="Nadalig T."/>
            <person name="Peyraud R."/>
            <person name="Roselli S."/>
            <person name="Russ L."/>
            <person name="Goodwin L.A."/>
            <person name="Ivanova N."/>
            <person name="Kyrpides N."/>
            <person name="Lajus A."/>
            <person name="Land M.L."/>
            <person name="Medigue C."/>
            <person name="Mikhailova N."/>
            <person name="Nolan M."/>
            <person name="Woyke T."/>
            <person name="Stolyar S."/>
            <person name="Vorholt J.A."/>
            <person name="Vuilleumier S."/>
        </authorList>
    </citation>
    <scope>NUCLEOTIDE SEQUENCE [LARGE SCALE GENOMIC DNA]</scope>
    <source>
        <strain evidence="3">CM4 / NCIMB 13688</strain>
    </source>
</reference>
<protein>
    <submittedName>
        <fullName evidence="2">Integrase family protein</fullName>
    </submittedName>
</protein>
<sequence>MERRSLLILTTKTDRAFQKRYCARLWEEATESVVGSIALPGLDEPVALRIQYLRGTAVTIPSEAGCSPQPIASITGHSLKTVTVILDHHLARTKALADQTNFDWENSPRTEFANHLQTATPTPKASKGKTYI</sequence>
<evidence type="ECO:0000313" key="3">
    <source>
        <dbReference type="Proteomes" id="UP000002385"/>
    </source>
</evidence>